<accession>A0A1F5BUL2</accession>
<evidence type="ECO:0000313" key="4">
    <source>
        <dbReference type="EMBL" id="OGD34307.1"/>
    </source>
</evidence>
<evidence type="ECO:0000313" key="5">
    <source>
        <dbReference type="Proteomes" id="UP000176650"/>
    </source>
</evidence>
<dbReference type="Gene3D" id="3.40.50.2300">
    <property type="match status" value="1"/>
</dbReference>
<dbReference type="InterPro" id="IPR001789">
    <property type="entry name" value="Sig_transdc_resp-reg_receiver"/>
</dbReference>
<dbReference type="Pfam" id="PF00072">
    <property type="entry name" value="Response_reg"/>
    <property type="match status" value="1"/>
</dbReference>
<evidence type="ECO:0000259" key="3">
    <source>
        <dbReference type="PROSITE" id="PS50110"/>
    </source>
</evidence>
<dbReference type="PANTHER" id="PTHR44591">
    <property type="entry name" value="STRESS RESPONSE REGULATOR PROTEIN 1"/>
    <property type="match status" value="1"/>
</dbReference>
<organism evidence="4 5">
    <name type="scientific">Candidatus Azambacteria bacterium RIFCSPLOWO2_01_FULL_46_25</name>
    <dbReference type="NCBI Taxonomy" id="1797298"/>
    <lineage>
        <taxon>Bacteria</taxon>
        <taxon>Candidatus Azamiibacteriota</taxon>
    </lineage>
</organism>
<gene>
    <name evidence="4" type="ORF">A2988_02140</name>
</gene>
<name>A0A1F5BUL2_9BACT</name>
<dbReference type="InterPro" id="IPR011006">
    <property type="entry name" value="CheY-like_superfamily"/>
</dbReference>
<dbReference type="InterPro" id="IPR050595">
    <property type="entry name" value="Bact_response_regulator"/>
</dbReference>
<feature type="modified residue" description="4-aspartylphosphate" evidence="2">
    <location>
        <position position="55"/>
    </location>
</feature>
<sequence length="124" mass="13791">MEQKTILVVEDEAPLQEAISFQLEKSDVRVLAASSAEEALKILEGGERPALIWLDLLMPGMGGFAFLEKLRASEKFRDVPVAIVSVSASQEKIRRAFELNVVDYLVKSQYKISDLADRVVALLK</sequence>
<feature type="domain" description="Response regulatory" evidence="3">
    <location>
        <begin position="5"/>
        <end position="122"/>
    </location>
</feature>
<evidence type="ECO:0000256" key="1">
    <source>
        <dbReference type="ARBA" id="ARBA00022553"/>
    </source>
</evidence>
<reference evidence="4 5" key="1">
    <citation type="journal article" date="2016" name="Nat. Commun.">
        <title>Thousands of microbial genomes shed light on interconnected biogeochemical processes in an aquifer system.</title>
        <authorList>
            <person name="Anantharaman K."/>
            <person name="Brown C.T."/>
            <person name="Hug L.A."/>
            <person name="Sharon I."/>
            <person name="Castelle C.J."/>
            <person name="Probst A.J."/>
            <person name="Thomas B.C."/>
            <person name="Singh A."/>
            <person name="Wilkins M.J."/>
            <person name="Karaoz U."/>
            <person name="Brodie E.L."/>
            <person name="Williams K.H."/>
            <person name="Hubbard S.S."/>
            <person name="Banfield J.F."/>
        </authorList>
    </citation>
    <scope>NUCLEOTIDE SEQUENCE [LARGE SCALE GENOMIC DNA]</scope>
</reference>
<dbReference type="SMART" id="SM00448">
    <property type="entry name" value="REC"/>
    <property type="match status" value="1"/>
</dbReference>
<dbReference type="GO" id="GO:0000160">
    <property type="term" value="P:phosphorelay signal transduction system"/>
    <property type="evidence" value="ECO:0007669"/>
    <property type="project" value="InterPro"/>
</dbReference>
<dbReference type="PANTHER" id="PTHR44591:SF3">
    <property type="entry name" value="RESPONSE REGULATORY DOMAIN-CONTAINING PROTEIN"/>
    <property type="match status" value="1"/>
</dbReference>
<dbReference type="EMBL" id="MEYS01000001">
    <property type="protein sequence ID" value="OGD34307.1"/>
    <property type="molecule type" value="Genomic_DNA"/>
</dbReference>
<dbReference type="Proteomes" id="UP000176650">
    <property type="component" value="Unassembled WGS sequence"/>
</dbReference>
<dbReference type="STRING" id="1797298.A2988_02140"/>
<dbReference type="AlphaFoldDB" id="A0A1F5BUL2"/>
<proteinExistence type="predicted"/>
<dbReference type="PROSITE" id="PS50110">
    <property type="entry name" value="RESPONSE_REGULATORY"/>
    <property type="match status" value="1"/>
</dbReference>
<dbReference type="SUPFAM" id="SSF52172">
    <property type="entry name" value="CheY-like"/>
    <property type="match status" value="1"/>
</dbReference>
<evidence type="ECO:0000256" key="2">
    <source>
        <dbReference type="PROSITE-ProRule" id="PRU00169"/>
    </source>
</evidence>
<protein>
    <recommendedName>
        <fullName evidence="3">Response regulatory domain-containing protein</fullName>
    </recommendedName>
</protein>
<comment type="caution">
    <text evidence="4">The sequence shown here is derived from an EMBL/GenBank/DDBJ whole genome shotgun (WGS) entry which is preliminary data.</text>
</comment>
<keyword evidence="1 2" id="KW-0597">Phosphoprotein</keyword>